<feature type="compositionally biased region" description="Pro residues" evidence="1">
    <location>
        <begin position="1"/>
        <end position="13"/>
    </location>
</feature>
<dbReference type="RefSeq" id="XP_024316348.1">
    <property type="nucleotide sequence ID" value="XM_024460580.1"/>
</dbReference>
<dbReference type="OMA" id="ENEFEYW"/>
<reference evidence="3 4" key="1">
    <citation type="journal article" date="2010" name="Nature">
        <title>Genome sequencing and analysis of the model grass Brachypodium distachyon.</title>
        <authorList>
            <consortium name="International Brachypodium Initiative"/>
        </authorList>
    </citation>
    <scope>NUCLEOTIDE SEQUENCE [LARGE SCALE GENOMIC DNA]</scope>
    <source>
        <strain evidence="3">Bd21</strain>
        <strain evidence="4">cv. Bd21</strain>
    </source>
</reference>
<dbReference type="Gene3D" id="1.20.1280.50">
    <property type="match status" value="1"/>
</dbReference>
<evidence type="ECO:0000313" key="4">
    <source>
        <dbReference type="EnsemblPlants" id="PNT66829"/>
    </source>
</evidence>
<reference evidence="3" key="2">
    <citation type="submission" date="2017-06" db="EMBL/GenBank/DDBJ databases">
        <title>WGS assembly of Brachypodium distachyon.</title>
        <authorList>
            <consortium name="The International Brachypodium Initiative"/>
            <person name="Lucas S."/>
            <person name="Harmon-Smith M."/>
            <person name="Lail K."/>
            <person name="Tice H."/>
            <person name="Grimwood J."/>
            <person name="Bruce D."/>
            <person name="Barry K."/>
            <person name="Shu S."/>
            <person name="Lindquist E."/>
            <person name="Wang M."/>
            <person name="Pitluck S."/>
            <person name="Vogel J.P."/>
            <person name="Garvin D.F."/>
            <person name="Mockler T.C."/>
            <person name="Schmutz J."/>
            <person name="Rokhsar D."/>
            <person name="Bevan M.W."/>
        </authorList>
    </citation>
    <scope>NUCLEOTIDE SEQUENCE</scope>
    <source>
        <strain evidence="3">Bd21</strain>
    </source>
</reference>
<keyword evidence="5" id="KW-1185">Reference proteome</keyword>
<dbReference type="InterPro" id="IPR036047">
    <property type="entry name" value="F-box-like_dom_sf"/>
</dbReference>
<dbReference type="InterPro" id="IPR032675">
    <property type="entry name" value="LRR_dom_sf"/>
</dbReference>
<dbReference type="eggNOG" id="KOG1947">
    <property type="taxonomic scope" value="Eukaryota"/>
</dbReference>
<dbReference type="EnsemblPlants" id="PNT66830">
    <property type="protein sequence ID" value="PNT66830"/>
    <property type="gene ID" value="BRADI_3g17460v3"/>
</dbReference>
<dbReference type="GeneID" id="100845499"/>
<reference evidence="4" key="3">
    <citation type="submission" date="2018-08" db="UniProtKB">
        <authorList>
            <consortium name="EnsemblPlants"/>
        </authorList>
    </citation>
    <scope>IDENTIFICATION</scope>
    <source>
        <strain evidence="4">cv. Bd21</strain>
    </source>
</reference>
<dbReference type="EnsemblPlants" id="PNT66829">
    <property type="protein sequence ID" value="PNT66829"/>
    <property type="gene ID" value="BRADI_3g17460v3"/>
</dbReference>
<feature type="domain" description="F-box" evidence="2">
    <location>
        <begin position="39"/>
        <end position="86"/>
    </location>
</feature>
<name>I1I1R9_BRADI</name>
<dbReference type="OrthoDB" id="635824at2759"/>
<evidence type="ECO:0000259" key="2">
    <source>
        <dbReference type="Pfam" id="PF12937"/>
    </source>
</evidence>
<feature type="region of interest" description="Disordered" evidence="1">
    <location>
        <begin position="1"/>
        <end position="24"/>
    </location>
</feature>
<dbReference type="Gramene" id="PNT66829">
    <property type="protein sequence ID" value="PNT66829"/>
    <property type="gene ID" value="BRADI_3g17460v3"/>
</dbReference>
<dbReference type="SUPFAM" id="SSF81383">
    <property type="entry name" value="F-box domain"/>
    <property type="match status" value="1"/>
</dbReference>
<dbReference type="FunFam" id="3.80.10.10:FF:000903">
    <property type="entry name" value="F-box protein family-like"/>
    <property type="match status" value="1"/>
</dbReference>
<gene>
    <name evidence="4" type="primary">LOC100845499</name>
    <name evidence="3" type="ORF">BRADI_3g17460v3</name>
</gene>
<evidence type="ECO:0000313" key="3">
    <source>
        <dbReference type="EMBL" id="PNT66829.1"/>
    </source>
</evidence>
<proteinExistence type="predicted"/>
<evidence type="ECO:0000313" key="5">
    <source>
        <dbReference type="Proteomes" id="UP000008810"/>
    </source>
</evidence>
<protein>
    <recommendedName>
        <fullName evidence="2">F-box domain-containing protein</fullName>
    </recommendedName>
</protein>
<dbReference type="EMBL" id="CM000882">
    <property type="protein sequence ID" value="PNT66829.1"/>
    <property type="molecule type" value="Genomic_DNA"/>
</dbReference>
<dbReference type="AlphaFoldDB" id="I1I1R9"/>
<dbReference type="RefSeq" id="XP_024316347.1">
    <property type="nucleotide sequence ID" value="XM_024460579.1"/>
</dbReference>
<dbReference type="Gramene" id="PNT66830">
    <property type="protein sequence ID" value="PNT66830"/>
    <property type="gene ID" value="BRADI_3g17460v3"/>
</dbReference>
<dbReference type="GO" id="GO:1905761">
    <property type="term" value="F:SCF ubiquitin ligase complex binding"/>
    <property type="evidence" value="ECO:0000318"/>
    <property type="project" value="GO_Central"/>
</dbReference>
<dbReference type="PANTHER" id="PTHR38926">
    <property type="entry name" value="F-BOX DOMAIN CONTAINING PROTEIN, EXPRESSED"/>
    <property type="match status" value="1"/>
</dbReference>
<dbReference type="EMBL" id="CM000882">
    <property type="protein sequence ID" value="PNT66830.1"/>
    <property type="molecule type" value="Genomic_DNA"/>
</dbReference>
<dbReference type="Pfam" id="PF12937">
    <property type="entry name" value="F-box-like"/>
    <property type="match status" value="1"/>
</dbReference>
<accession>I1I1R9</accession>
<dbReference type="Proteomes" id="UP000008810">
    <property type="component" value="Chromosome 3"/>
</dbReference>
<dbReference type="PANTHER" id="PTHR38926:SF49">
    <property type="entry name" value="F-BOX DOMAIN-CONTAINING PROTEIN"/>
    <property type="match status" value="1"/>
</dbReference>
<sequence>MQLLSPPPPPPTAGAPGRGRRRQRRLRRLRSKRPERRDWADLPLDAILCVLRRLGDAELMFGGAARACRSWHDAAREPELGRRIDTRGHSRLFRETVSLDRMARLAVWFAAGELEAFLAEGHVDDDLLLFLAQYAPSLKSLHLIECYGVHTDAFAEAILRFPLLEELELSQCNNILATWVVDLVATSCPRLKHFKHTKERISRRYFARTPYPANNSEAFVIARMCELRTLQLFRDGLDSKGLVAILDNCPRLEFLDIRSCDNVVMDSGLRAKCARIKTKKLYPYNWTNDWEHFQSGSHDDDFTDDSEYFEPGSPISYCSTCFMSSDIGDELDCEFMYAQDCESDDSDRSCYFSGIDETDLEEHERILGKGARRYLRI</sequence>
<dbReference type="HOGENOM" id="CLU_913321_0_0_1"/>
<evidence type="ECO:0000256" key="1">
    <source>
        <dbReference type="SAM" id="MobiDB-lite"/>
    </source>
</evidence>
<organism evidence="4">
    <name type="scientific">Brachypodium distachyon</name>
    <name type="common">Purple false brome</name>
    <name type="synonym">Trachynia distachya</name>
    <dbReference type="NCBI Taxonomy" id="15368"/>
    <lineage>
        <taxon>Eukaryota</taxon>
        <taxon>Viridiplantae</taxon>
        <taxon>Streptophyta</taxon>
        <taxon>Embryophyta</taxon>
        <taxon>Tracheophyta</taxon>
        <taxon>Spermatophyta</taxon>
        <taxon>Magnoliopsida</taxon>
        <taxon>Liliopsida</taxon>
        <taxon>Poales</taxon>
        <taxon>Poaceae</taxon>
        <taxon>BOP clade</taxon>
        <taxon>Pooideae</taxon>
        <taxon>Stipodae</taxon>
        <taxon>Brachypodieae</taxon>
        <taxon>Brachypodium</taxon>
    </lineage>
</organism>
<dbReference type="InterPro" id="IPR001810">
    <property type="entry name" value="F-box_dom"/>
</dbReference>
<dbReference type="Gene3D" id="3.80.10.10">
    <property type="entry name" value="Ribonuclease Inhibitor"/>
    <property type="match status" value="1"/>
</dbReference>
<dbReference type="SUPFAM" id="SSF52047">
    <property type="entry name" value="RNI-like"/>
    <property type="match status" value="1"/>
</dbReference>